<feature type="chain" id="PRO_5016768016" description="Peptide methionine sulfoxide reductase MsrA" evidence="5">
    <location>
        <begin position="32"/>
        <end position="211"/>
    </location>
</feature>
<evidence type="ECO:0000256" key="5">
    <source>
        <dbReference type="SAM" id="SignalP"/>
    </source>
</evidence>
<evidence type="ECO:0000313" key="8">
    <source>
        <dbReference type="Proteomes" id="UP000252086"/>
    </source>
</evidence>
<dbReference type="Gene3D" id="3.30.1060.10">
    <property type="entry name" value="Peptide methionine sulphoxide reductase MsrA"/>
    <property type="match status" value="1"/>
</dbReference>
<dbReference type="RefSeq" id="WP_113872719.1">
    <property type="nucleotide sequence ID" value="NZ_QNRF01000001.1"/>
</dbReference>
<dbReference type="OrthoDB" id="4174719at2"/>
<keyword evidence="5" id="KW-0732">Signal</keyword>
<evidence type="ECO:0000313" key="7">
    <source>
        <dbReference type="EMBL" id="RBO85811.1"/>
    </source>
</evidence>
<keyword evidence="1 4" id="KW-0560">Oxidoreductase</keyword>
<evidence type="ECO:0000259" key="6">
    <source>
        <dbReference type="Pfam" id="PF01625"/>
    </source>
</evidence>
<dbReference type="SUPFAM" id="SSF55068">
    <property type="entry name" value="Peptide methionine sulfoxide reductase"/>
    <property type="match status" value="1"/>
</dbReference>
<dbReference type="GO" id="GO:0033744">
    <property type="term" value="F:L-methionine:thioredoxin-disulfide S-oxidoreductase activity"/>
    <property type="evidence" value="ECO:0007669"/>
    <property type="project" value="RHEA"/>
</dbReference>
<dbReference type="PANTHER" id="PTHR43774:SF1">
    <property type="entry name" value="PEPTIDE METHIONINE SULFOXIDE REDUCTASE MSRA 2"/>
    <property type="match status" value="1"/>
</dbReference>
<feature type="domain" description="Peptide methionine sulphoxide reductase MsrA" evidence="6">
    <location>
        <begin position="36"/>
        <end position="186"/>
    </location>
</feature>
<protein>
    <recommendedName>
        <fullName evidence="4">Peptide methionine sulfoxide reductase MsrA</fullName>
        <shortName evidence="4">Protein-methionine-S-oxide reductase</shortName>
        <ecNumber evidence="4">1.8.4.11</ecNumber>
    </recommendedName>
    <alternativeName>
        <fullName evidence="4">Peptide-methionine (S)-S-oxide reductase</fullName>
        <shortName evidence="4">Peptide Met(O) reductase</shortName>
    </alternativeName>
</protein>
<reference evidence="7 8" key="1">
    <citation type="submission" date="2018-06" db="EMBL/GenBank/DDBJ databases">
        <title>Genomic Encyclopedia of Type Strains, Phase III (KMG-III): the genomes of soil and plant-associated and newly described type strains.</title>
        <authorList>
            <person name="Whitman W."/>
        </authorList>
    </citation>
    <scope>NUCLEOTIDE SEQUENCE [LARGE SCALE GENOMIC DNA]</scope>
    <source>
        <strain evidence="7 8">CECT 7732</strain>
    </source>
</reference>
<dbReference type="GO" id="GO:0008113">
    <property type="term" value="F:peptide-methionine (S)-S-oxide reductase activity"/>
    <property type="evidence" value="ECO:0007669"/>
    <property type="project" value="UniProtKB-UniRule"/>
</dbReference>
<evidence type="ECO:0000256" key="1">
    <source>
        <dbReference type="ARBA" id="ARBA00023002"/>
    </source>
</evidence>
<sequence length="211" mass="23710">MKRLDSTTLLHKLAITAGVSLSLTMTPSVQAEQQSMIVAGGCFWCVESDFEMVRGVIDVISGYTGGQTPNPSYKQVSVGNTGHFEAVTILFDDEKVSLTTLAEYFWKTIDPTDPNGQFCDKGEPYRTAMFYQNAEQKAVFDASLDKVKSTKPFSADIVTPILTAAKFYPAEEYHQSYYTKNPIRYAFYRSSCGRDRRIENLWGEVASKKYH</sequence>
<dbReference type="InterPro" id="IPR036509">
    <property type="entry name" value="Met_Sox_Rdtase_MsrA_sf"/>
</dbReference>
<dbReference type="AlphaFoldDB" id="A0A366D6Y2"/>
<comment type="similarity">
    <text evidence="4">Belongs to the MsrA Met sulfoxide reductase family.</text>
</comment>
<feature type="active site" evidence="4">
    <location>
        <position position="42"/>
    </location>
</feature>
<dbReference type="InterPro" id="IPR002569">
    <property type="entry name" value="Met_Sox_Rdtase_MsrA_dom"/>
</dbReference>
<comment type="function">
    <text evidence="4">Has an important function as a repair enzyme for proteins that have been inactivated by oxidation. Catalyzes the reversible oxidation-reduction of methionine sulfoxide in proteins to methionine.</text>
</comment>
<name>A0A366D6Y2_9GAMM</name>
<gene>
    <name evidence="4" type="primary">msrA</name>
    <name evidence="7" type="ORF">DFP76_10185</name>
</gene>
<dbReference type="Pfam" id="PF01625">
    <property type="entry name" value="PMSR"/>
    <property type="match status" value="1"/>
</dbReference>
<dbReference type="Proteomes" id="UP000252086">
    <property type="component" value="Unassembled WGS sequence"/>
</dbReference>
<dbReference type="PANTHER" id="PTHR43774">
    <property type="entry name" value="PEPTIDE METHIONINE SULFOXIDE REDUCTASE"/>
    <property type="match status" value="1"/>
</dbReference>
<proteinExistence type="inferred from homology"/>
<dbReference type="NCBIfam" id="TIGR00401">
    <property type="entry name" value="msrA"/>
    <property type="match status" value="1"/>
</dbReference>
<keyword evidence="8" id="KW-1185">Reference proteome</keyword>
<dbReference type="HAMAP" id="MF_01401">
    <property type="entry name" value="MsrA"/>
    <property type="match status" value="1"/>
</dbReference>
<organism evidence="7 8">
    <name type="scientific">Marinomonas aquiplantarum</name>
    <dbReference type="NCBI Taxonomy" id="491951"/>
    <lineage>
        <taxon>Bacteria</taxon>
        <taxon>Pseudomonadati</taxon>
        <taxon>Pseudomonadota</taxon>
        <taxon>Gammaproteobacteria</taxon>
        <taxon>Oceanospirillales</taxon>
        <taxon>Oceanospirillaceae</taxon>
        <taxon>Marinomonas</taxon>
    </lineage>
</organism>
<evidence type="ECO:0000256" key="4">
    <source>
        <dbReference type="HAMAP-Rule" id="MF_01401"/>
    </source>
</evidence>
<accession>A0A366D6Y2</accession>
<comment type="caution">
    <text evidence="7">The sequence shown here is derived from an EMBL/GenBank/DDBJ whole genome shotgun (WGS) entry which is preliminary data.</text>
</comment>
<feature type="signal peptide" evidence="5">
    <location>
        <begin position="1"/>
        <end position="31"/>
    </location>
</feature>
<dbReference type="EMBL" id="QNRF01000001">
    <property type="protein sequence ID" value="RBO85811.1"/>
    <property type="molecule type" value="Genomic_DNA"/>
</dbReference>
<comment type="catalytic activity">
    <reaction evidence="3 4">
        <text>[thioredoxin]-disulfide + L-methionine + H2O = L-methionine (S)-S-oxide + [thioredoxin]-dithiol</text>
        <dbReference type="Rhea" id="RHEA:19993"/>
        <dbReference type="Rhea" id="RHEA-COMP:10698"/>
        <dbReference type="Rhea" id="RHEA-COMP:10700"/>
        <dbReference type="ChEBI" id="CHEBI:15377"/>
        <dbReference type="ChEBI" id="CHEBI:29950"/>
        <dbReference type="ChEBI" id="CHEBI:50058"/>
        <dbReference type="ChEBI" id="CHEBI:57844"/>
        <dbReference type="ChEBI" id="CHEBI:58772"/>
        <dbReference type="EC" id="1.8.4.11"/>
    </reaction>
</comment>
<evidence type="ECO:0000256" key="3">
    <source>
        <dbReference type="ARBA" id="ARBA00048782"/>
    </source>
</evidence>
<evidence type="ECO:0000256" key="2">
    <source>
        <dbReference type="ARBA" id="ARBA00047806"/>
    </source>
</evidence>
<dbReference type="EC" id="1.8.4.11" evidence="4"/>
<comment type="catalytic activity">
    <reaction evidence="2 4">
        <text>L-methionyl-[protein] + [thioredoxin]-disulfide + H2O = L-methionyl-(S)-S-oxide-[protein] + [thioredoxin]-dithiol</text>
        <dbReference type="Rhea" id="RHEA:14217"/>
        <dbReference type="Rhea" id="RHEA-COMP:10698"/>
        <dbReference type="Rhea" id="RHEA-COMP:10700"/>
        <dbReference type="Rhea" id="RHEA-COMP:12313"/>
        <dbReference type="Rhea" id="RHEA-COMP:12315"/>
        <dbReference type="ChEBI" id="CHEBI:15377"/>
        <dbReference type="ChEBI" id="CHEBI:16044"/>
        <dbReference type="ChEBI" id="CHEBI:29950"/>
        <dbReference type="ChEBI" id="CHEBI:44120"/>
        <dbReference type="ChEBI" id="CHEBI:50058"/>
        <dbReference type="EC" id="1.8.4.11"/>
    </reaction>
</comment>